<feature type="region of interest" description="Disordered" evidence="1">
    <location>
        <begin position="169"/>
        <end position="193"/>
    </location>
</feature>
<sequence>MKKTWVRKTLSIGVLAAGALLFGPAAAAQATGGSSFGHQPAGGFGHLAQQTSGHHGLNPLHGLPSTHQMLPSLGKHFGQSSHQGFTGGNLHQGFTGSNLHQGFTGSNLHQGFTGQGAHRGFTGLDGLGHHLGQSQTTHRTLVVHQPITTHRSYDPGHSFGGQHGVGDLTSLIHGRSMPSHTGDSWVPGGHVPQDLIGHHGDVPAGPDSIGFPNGGQVTIPVNFCGASLAFFGTTYNSASCAPVKNVSAVAGQQNTVPGGQNVPVDQTPDDFGDQTPDDFGDQSPDDLGDELPDDTGDVRGDQGYDDAGELPDNAGYGDEAPDAVDNAGYGDEAPDAVDQPGNAMNDDNGYGGELPDQYTGNNGGRESTLSRLTDVGGIRSAGLGGGLGLINSLR</sequence>
<accession>I0GWW1</accession>
<dbReference type="EMBL" id="AP012319">
    <property type="protein sequence ID" value="BAL85248.1"/>
    <property type="molecule type" value="Genomic_DNA"/>
</dbReference>
<organism evidence="3 4">
    <name type="scientific">Actinoplanes missouriensis (strain ATCC 14538 / DSM 43046 / CBS 188.64 / JCM 3121 / NBRC 102363 / NCIMB 12654 / NRRL B-3342 / UNCC 431)</name>
    <dbReference type="NCBI Taxonomy" id="512565"/>
    <lineage>
        <taxon>Bacteria</taxon>
        <taxon>Bacillati</taxon>
        <taxon>Actinomycetota</taxon>
        <taxon>Actinomycetes</taxon>
        <taxon>Micromonosporales</taxon>
        <taxon>Micromonosporaceae</taxon>
        <taxon>Actinoplanes</taxon>
    </lineage>
</organism>
<evidence type="ECO:0000313" key="4">
    <source>
        <dbReference type="Proteomes" id="UP000007882"/>
    </source>
</evidence>
<reference evidence="3 4" key="1">
    <citation type="submission" date="2012-02" db="EMBL/GenBank/DDBJ databases">
        <title>Complete genome sequence of Actinoplanes missouriensis 431 (= NBRC 102363).</title>
        <authorList>
            <person name="Ohnishi Y."/>
            <person name="Ishikawa J."/>
            <person name="Sekine M."/>
            <person name="Hosoyama A."/>
            <person name="Harada T."/>
            <person name="Narita H."/>
            <person name="Hata T."/>
            <person name="Konno Y."/>
            <person name="Tutikane K."/>
            <person name="Fujita N."/>
            <person name="Horinouchi S."/>
            <person name="Hayakawa M."/>
        </authorList>
    </citation>
    <scope>NUCLEOTIDE SEQUENCE [LARGE SCALE GENOMIC DNA]</scope>
    <source>
        <strain evidence="4">ATCC 14538 / DSM 43046 / CBS 188.64 / JCM 3121 / NBRC 102363 / NCIMB 12654 / NRRL B-3342 / UNCC 431</strain>
    </source>
</reference>
<dbReference type="PATRIC" id="fig|512565.3.peg.28"/>
<evidence type="ECO:0000256" key="2">
    <source>
        <dbReference type="SAM" id="SignalP"/>
    </source>
</evidence>
<feature type="region of interest" description="Disordered" evidence="1">
    <location>
        <begin position="252"/>
        <end position="367"/>
    </location>
</feature>
<proteinExistence type="predicted"/>
<feature type="compositionally biased region" description="Polar residues" evidence="1">
    <location>
        <begin position="358"/>
        <end position="367"/>
    </location>
</feature>
<dbReference type="STRING" id="512565.AMIS_280"/>
<dbReference type="KEGG" id="ams:AMIS_280"/>
<name>I0GWW1_ACTM4</name>
<dbReference type="HOGENOM" id="CLU_565791_0_0_11"/>
<keyword evidence="2" id="KW-0732">Signal</keyword>
<feature type="signal peptide" evidence="2">
    <location>
        <begin position="1"/>
        <end position="27"/>
    </location>
</feature>
<dbReference type="AlphaFoldDB" id="I0GWW1"/>
<dbReference type="RefSeq" id="WP_014440148.1">
    <property type="nucleotide sequence ID" value="NC_017093.1"/>
</dbReference>
<dbReference type="Proteomes" id="UP000007882">
    <property type="component" value="Chromosome"/>
</dbReference>
<feature type="region of interest" description="Disordered" evidence="1">
    <location>
        <begin position="40"/>
        <end position="111"/>
    </location>
</feature>
<protein>
    <submittedName>
        <fullName evidence="3">Uncharacterized protein</fullName>
    </submittedName>
</protein>
<feature type="compositionally biased region" description="Polar residues" evidence="1">
    <location>
        <begin position="92"/>
        <end position="111"/>
    </location>
</feature>
<evidence type="ECO:0000313" key="3">
    <source>
        <dbReference type="EMBL" id="BAL85248.1"/>
    </source>
</evidence>
<feature type="chain" id="PRO_5003627494" evidence="2">
    <location>
        <begin position="28"/>
        <end position="394"/>
    </location>
</feature>
<evidence type="ECO:0000256" key="1">
    <source>
        <dbReference type="SAM" id="MobiDB-lite"/>
    </source>
</evidence>
<gene>
    <name evidence="3" type="ordered locus">AMIS_280</name>
</gene>
<keyword evidence="4" id="KW-1185">Reference proteome</keyword>
<feature type="compositionally biased region" description="Acidic residues" evidence="1">
    <location>
        <begin position="267"/>
        <end position="295"/>
    </location>
</feature>